<evidence type="ECO:0000256" key="5">
    <source>
        <dbReference type="ARBA" id="ARBA00022630"/>
    </source>
</evidence>
<comment type="pathway">
    <text evidence="10">Amino-acid biosynthesis; L-methionine biosynthesis via de novo pathway.</text>
</comment>
<dbReference type="InterPro" id="IPR004620">
    <property type="entry name" value="MTHF_reductase_bac"/>
</dbReference>
<dbReference type="Pfam" id="PF02219">
    <property type="entry name" value="MTHFR"/>
    <property type="match status" value="1"/>
</dbReference>
<keyword evidence="5 12" id="KW-0285">Flavoprotein</keyword>
<evidence type="ECO:0000256" key="8">
    <source>
        <dbReference type="ARBA" id="ARBA00023027"/>
    </source>
</evidence>
<evidence type="ECO:0000256" key="4">
    <source>
        <dbReference type="ARBA" id="ARBA00022605"/>
    </source>
</evidence>
<evidence type="ECO:0000256" key="7">
    <source>
        <dbReference type="ARBA" id="ARBA00023002"/>
    </source>
</evidence>
<name>A0A9D1WUB4_9FIRM</name>
<dbReference type="GO" id="GO:0071949">
    <property type="term" value="F:FAD binding"/>
    <property type="evidence" value="ECO:0007669"/>
    <property type="project" value="TreeGrafter"/>
</dbReference>
<evidence type="ECO:0000256" key="1">
    <source>
        <dbReference type="ARBA" id="ARBA00001974"/>
    </source>
</evidence>
<accession>A0A9D1WUB4</accession>
<evidence type="ECO:0000256" key="6">
    <source>
        <dbReference type="ARBA" id="ARBA00022827"/>
    </source>
</evidence>
<dbReference type="SUPFAM" id="SSF51730">
    <property type="entry name" value="FAD-linked oxidoreductase"/>
    <property type="match status" value="1"/>
</dbReference>
<comment type="catalytic activity">
    <reaction evidence="11">
        <text>(6S)-5-methyl-5,6,7,8-tetrahydrofolate + NAD(+) = (6R)-5,10-methylene-5,6,7,8-tetrahydrofolate + NADH + H(+)</text>
        <dbReference type="Rhea" id="RHEA:19821"/>
        <dbReference type="ChEBI" id="CHEBI:15378"/>
        <dbReference type="ChEBI" id="CHEBI:15636"/>
        <dbReference type="ChEBI" id="CHEBI:18608"/>
        <dbReference type="ChEBI" id="CHEBI:57540"/>
        <dbReference type="ChEBI" id="CHEBI:57945"/>
        <dbReference type="EC" id="1.5.1.54"/>
    </reaction>
    <physiologicalReaction direction="right-to-left" evidence="11">
        <dbReference type="Rhea" id="RHEA:19823"/>
    </physiologicalReaction>
</comment>
<dbReference type="EMBL" id="DXEM01000014">
    <property type="protein sequence ID" value="HIX67373.1"/>
    <property type="molecule type" value="Genomic_DNA"/>
</dbReference>
<dbReference type="Gene3D" id="3.20.20.220">
    <property type="match status" value="1"/>
</dbReference>
<evidence type="ECO:0000313" key="13">
    <source>
        <dbReference type="EMBL" id="HIX67373.1"/>
    </source>
</evidence>
<dbReference type="CDD" id="cd00537">
    <property type="entry name" value="MTHFR"/>
    <property type="match status" value="1"/>
</dbReference>
<evidence type="ECO:0000256" key="2">
    <source>
        <dbReference type="ARBA" id="ARBA00004777"/>
    </source>
</evidence>
<dbReference type="GO" id="GO:0009086">
    <property type="term" value="P:methionine biosynthetic process"/>
    <property type="evidence" value="ECO:0007669"/>
    <property type="project" value="UniProtKB-KW"/>
</dbReference>
<evidence type="ECO:0000256" key="10">
    <source>
        <dbReference type="ARBA" id="ARBA00034478"/>
    </source>
</evidence>
<dbReference type="GO" id="GO:0005829">
    <property type="term" value="C:cytosol"/>
    <property type="evidence" value="ECO:0007669"/>
    <property type="project" value="InterPro"/>
</dbReference>
<proteinExistence type="inferred from homology"/>
<gene>
    <name evidence="13" type="primary">metF</name>
    <name evidence="13" type="ORF">H9735_04495</name>
</gene>
<dbReference type="PANTHER" id="PTHR45754">
    <property type="entry name" value="METHYLENETETRAHYDROFOLATE REDUCTASE"/>
    <property type="match status" value="1"/>
</dbReference>
<dbReference type="GO" id="GO:0035999">
    <property type="term" value="P:tetrahydrofolate interconversion"/>
    <property type="evidence" value="ECO:0007669"/>
    <property type="project" value="TreeGrafter"/>
</dbReference>
<protein>
    <recommendedName>
        <fullName evidence="12">Methylenetetrahydrofolate reductase</fullName>
        <ecNumber evidence="12">1.5.1.54</ecNumber>
    </recommendedName>
</protein>
<dbReference type="EC" id="1.5.1.54" evidence="12"/>
<evidence type="ECO:0000256" key="11">
    <source>
        <dbReference type="ARBA" id="ARBA00048628"/>
    </source>
</evidence>
<organism evidence="13 14">
    <name type="scientific">Candidatus Anaerostipes excrementavium</name>
    <dbReference type="NCBI Taxonomy" id="2838463"/>
    <lineage>
        <taxon>Bacteria</taxon>
        <taxon>Bacillati</taxon>
        <taxon>Bacillota</taxon>
        <taxon>Clostridia</taxon>
        <taxon>Lachnospirales</taxon>
        <taxon>Lachnospiraceae</taxon>
        <taxon>Anaerostipes</taxon>
    </lineage>
</organism>
<reference evidence="13" key="1">
    <citation type="journal article" date="2021" name="PeerJ">
        <title>Extensive microbial diversity within the chicken gut microbiome revealed by metagenomics and culture.</title>
        <authorList>
            <person name="Gilroy R."/>
            <person name="Ravi A."/>
            <person name="Getino M."/>
            <person name="Pursley I."/>
            <person name="Horton D.L."/>
            <person name="Alikhan N.F."/>
            <person name="Baker D."/>
            <person name="Gharbi K."/>
            <person name="Hall N."/>
            <person name="Watson M."/>
            <person name="Adriaenssens E.M."/>
            <person name="Foster-Nyarko E."/>
            <person name="Jarju S."/>
            <person name="Secka A."/>
            <person name="Antonio M."/>
            <person name="Oren A."/>
            <person name="Chaudhuri R.R."/>
            <person name="La Ragione R."/>
            <person name="Hildebrand F."/>
            <person name="Pallen M.J."/>
        </authorList>
    </citation>
    <scope>NUCLEOTIDE SEQUENCE</scope>
    <source>
        <strain evidence="13">CHK191-13928</strain>
    </source>
</reference>
<keyword evidence="4" id="KW-0028">Amino-acid biosynthesis</keyword>
<dbReference type="InterPro" id="IPR003171">
    <property type="entry name" value="Mehydrof_redctse-like"/>
</dbReference>
<comment type="similarity">
    <text evidence="3 12">Belongs to the methylenetetrahydrofolate reductase family.</text>
</comment>
<keyword evidence="8" id="KW-0520">NAD</keyword>
<comment type="caution">
    <text evidence="13">The sequence shown here is derived from an EMBL/GenBank/DDBJ whole genome shotgun (WGS) entry which is preliminary data.</text>
</comment>
<dbReference type="AlphaFoldDB" id="A0A9D1WUB4"/>
<evidence type="ECO:0000256" key="3">
    <source>
        <dbReference type="ARBA" id="ARBA00006743"/>
    </source>
</evidence>
<evidence type="ECO:0000313" key="14">
    <source>
        <dbReference type="Proteomes" id="UP000886721"/>
    </source>
</evidence>
<comment type="pathway">
    <text evidence="2 12">One-carbon metabolism; tetrahydrofolate interconversion.</text>
</comment>
<keyword evidence="6 12" id="KW-0274">FAD</keyword>
<keyword evidence="9" id="KW-0486">Methionine biosynthesis</keyword>
<dbReference type="NCBIfam" id="TIGR00676">
    <property type="entry name" value="fadh2"/>
    <property type="match status" value="1"/>
</dbReference>
<evidence type="ECO:0000256" key="9">
    <source>
        <dbReference type="ARBA" id="ARBA00023167"/>
    </source>
</evidence>
<reference evidence="13" key="2">
    <citation type="submission" date="2021-04" db="EMBL/GenBank/DDBJ databases">
        <authorList>
            <person name="Gilroy R."/>
        </authorList>
    </citation>
    <scope>NUCLEOTIDE SEQUENCE</scope>
    <source>
        <strain evidence="13">CHK191-13928</strain>
    </source>
</reference>
<dbReference type="GO" id="GO:0106312">
    <property type="term" value="F:methylenetetrahydrofolate reductase (NADH) activity"/>
    <property type="evidence" value="ECO:0007669"/>
    <property type="project" value="UniProtKB-EC"/>
</dbReference>
<evidence type="ECO:0000256" key="12">
    <source>
        <dbReference type="RuleBase" id="RU003862"/>
    </source>
</evidence>
<dbReference type="PANTHER" id="PTHR45754:SF3">
    <property type="entry name" value="METHYLENETETRAHYDROFOLATE REDUCTASE (NADPH)"/>
    <property type="match status" value="1"/>
</dbReference>
<keyword evidence="7 12" id="KW-0560">Oxidoreductase</keyword>
<dbReference type="Proteomes" id="UP000886721">
    <property type="component" value="Unassembled WGS sequence"/>
</dbReference>
<dbReference type="InterPro" id="IPR029041">
    <property type="entry name" value="FAD-linked_oxidoreductase-like"/>
</dbReference>
<comment type="cofactor">
    <cofactor evidence="1 12">
        <name>FAD</name>
        <dbReference type="ChEBI" id="CHEBI:57692"/>
    </cofactor>
</comment>
<sequence>MKISEILKKKSTISFEVFPPKNKNGDISSIYRTIEKLSALSPDFISVTYGAGGSTKGRTIEIASMIKHQYDMEAVAHLSCISSKKEDILWECEKLKEESIDNILALRGDYPEGSDGFDTKDLDFRYASELNEFIGENFPGQFCLSGACYPETHQEADGFQNDLLALKKKVDAGAEYLVSQIFFDNDYFYRLVREARKIGIQVPILAGIMPITNAKSLIRMTRMCGCSIPYQLSTMIEAHYDNPAVMQEIGINYAAWQMIDLITNGVDGIHIYTMNRPEIAESIFKNIPNALKEFRSND</sequence>